<feature type="compositionally biased region" description="Polar residues" evidence="1">
    <location>
        <begin position="348"/>
        <end position="365"/>
    </location>
</feature>
<evidence type="ECO:0000256" key="1">
    <source>
        <dbReference type="SAM" id="MobiDB-lite"/>
    </source>
</evidence>
<feature type="region of interest" description="Disordered" evidence="1">
    <location>
        <begin position="347"/>
        <end position="400"/>
    </location>
</feature>
<sequence length="474" mass="52920">MNVTPVTVAADPDETSLQILSDSFLELNTNFVTPCYNQHQPTIHESTPIPLLNLEYDITFPSLPEFSLDSLQHDLESCTDSTVEFSIDSLNVRSGDHFTTEIVTTNTSSITNSVETSIKTIPSEHLEVNLPVDICEMAKSISCQKFSGYPHENGDKFINEFNSYATLINVDSRKIAAFHLHLQGPALTWFNTLDSAHKQSWDNLLGAFKERFLTLDWQSPRMMVESTNFQGLSLISGQPLEDFYCQVLEKGNLIGKPDFEVLSKFISGLPHELAFFVRAGCPRNIDAALSSAKMGETCGYRKHDVPSSPTEKICAAVKPRDDDINDLKTQVQALTDLVKDFAVGQAKGTGTTSYRPRQSQHKTSFQQQPWQNQAPHQSQAHQGQHQAHQGQHQLHQGQHNPHQRRVECFACYGEGHTKRTCYWNGVGESKPSLQCQLCFQYGHRALACLMFVKRGQGNLQDLTGTHPSPPGTAM</sequence>
<feature type="compositionally biased region" description="Low complexity" evidence="1">
    <location>
        <begin position="366"/>
        <end position="400"/>
    </location>
</feature>
<reference evidence="2" key="1">
    <citation type="journal article" date="2017" name="Appl. Environ. Microbiol.">
        <title>Molecular characterization of an Endozoicomonas-like organism causing infection in king scallop Pecten maximus L.</title>
        <authorList>
            <person name="Cano I."/>
            <person name="van Aerle R."/>
            <person name="Ross S."/>
            <person name="Verner-Jeffreys D.W."/>
            <person name="Paley R.K."/>
            <person name="Rimmer G."/>
            <person name="Ryder D."/>
            <person name="Hooper P."/>
            <person name="Stone D."/>
            <person name="Feist S.W."/>
        </authorList>
    </citation>
    <scope>NUCLEOTIDE SEQUENCE</scope>
</reference>
<comment type="caution">
    <text evidence="2">The sequence shown here is derived from an EMBL/GenBank/DDBJ whole genome shotgun (WGS) entry which is preliminary data.</text>
</comment>
<dbReference type="InterPro" id="IPR036875">
    <property type="entry name" value="Znf_CCHC_sf"/>
</dbReference>
<gene>
    <name evidence="2" type="ORF">CI610_02729</name>
</gene>
<evidence type="ECO:0000313" key="2">
    <source>
        <dbReference type="EMBL" id="PJE78339.1"/>
    </source>
</evidence>
<dbReference type="GO" id="GO:0008270">
    <property type="term" value="F:zinc ion binding"/>
    <property type="evidence" value="ECO:0007669"/>
    <property type="project" value="InterPro"/>
</dbReference>
<organism evidence="2">
    <name type="scientific">invertebrate metagenome</name>
    <dbReference type="NCBI Taxonomy" id="1711999"/>
    <lineage>
        <taxon>unclassified sequences</taxon>
        <taxon>metagenomes</taxon>
        <taxon>organismal metagenomes</taxon>
    </lineage>
</organism>
<dbReference type="AlphaFoldDB" id="A0A2H9T559"/>
<name>A0A2H9T559_9ZZZZ</name>
<dbReference type="GO" id="GO:0003676">
    <property type="term" value="F:nucleic acid binding"/>
    <property type="evidence" value="ECO:0007669"/>
    <property type="project" value="InterPro"/>
</dbReference>
<dbReference type="SUPFAM" id="SSF57756">
    <property type="entry name" value="Retrovirus zinc finger-like domains"/>
    <property type="match status" value="1"/>
</dbReference>
<protein>
    <recommendedName>
        <fullName evidence="3">Retrotransposon gag domain-containing protein</fullName>
    </recommendedName>
</protein>
<dbReference type="Gene3D" id="4.10.60.10">
    <property type="entry name" value="Zinc finger, CCHC-type"/>
    <property type="match status" value="1"/>
</dbReference>
<evidence type="ECO:0008006" key="3">
    <source>
        <dbReference type="Google" id="ProtNLM"/>
    </source>
</evidence>
<dbReference type="EMBL" id="NSIT01000199">
    <property type="protein sequence ID" value="PJE78339.1"/>
    <property type="molecule type" value="Genomic_DNA"/>
</dbReference>
<proteinExistence type="predicted"/>
<accession>A0A2H9T559</accession>